<proteinExistence type="predicted"/>
<protein>
    <submittedName>
        <fullName evidence="1">N-glycosylase/DNA lyase</fullName>
    </submittedName>
</protein>
<organism evidence="1 2">
    <name type="scientific">Candidatus Aramenus sulfurataquae</name>
    <dbReference type="NCBI Taxonomy" id="1326980"/>
    <lineage>
        <taxon>Archaea</taxon>
        <taxon>Thermoproteota</taxon>
        <taxon>Thermoprotei</taxon>
        <taxon>Sulfolobales</taxon>
        <taxon>Sulfolobaceae</taxon>
        <taxon>Candidatus Aramenus</taxon>
    </lineage>
</organism>
<comment type="caution">
    <text evidence="1">The sequence shown here is derived from an EMBL/GenBank/DDBJ whole genome shotgun (WGS) entry which is preliminary data.</text>
</comment>
<name>A0ACC6TNT4_9CREN</name>
<evidence type="ECO:0000313" key="2">
    <source>
        <dbReference type="Proteomes" id="UP000053480"/>
    </source>
</evidence>
<reference evidence="1" key="1">
    <citation type="submission" date="2024-07" db="EMBL/GenBank/DDBJ databases">
        <title>Metagenome and Metagenome-Assembled Genomes of Archaea from a hot spring from the geothermal field of Los Azufres, Mexico.</title>
        <authorList>
            <person name="Marin-Paredes R."/>
            <person name="Martinez-Romero E."/>
            <person name="Servin-Garciduenas L.E."/>
        </authorList>
    </citation>
    <scope>NUCLEOTIDE SEQUENCE</scope>
    <source>
        <strain evidence="1">AZ1-454</strain>
    </source>
</reference>
<accession>A0ACC6TNT4</accession>
<evidence type="ECO:0000313" key="1">
    <source>
        <dbReference type="EMBL" id="MEW9491535.1"/>
    </source>
</evidence>
<keyword evidence="1" id="KW-0456">Lyase</keyword>
<dbReference type="EMBL" id="JZWS03000005">
    <property type="protein sequence ID" value="MEW9491535.1"/>
    <property type="molecule type" value="Genomic_DNA"/>
</dbReference>
<dbReference type="Proteomes" id="UP000053480">
    <property type="component" value="Unassembled WGS sequence"/>
</dbReference>
<sequence>MLRSLLRNAKLRARVLERAEEFKLNNLGDEDLWFRELVFCILTANSSFVSAYHSLQSLGDSIYVGTREEIAKALKESGYRFYNLKATYIVKNRELIYGKLKRTVKEIADVDQLRAREFLLNLHGIGMKEASHFLRNVGYFDLAIIDRHILNFIQNYLVISNKHLTKTKYIYLESVLRGISANLNIQLGLLDLFIWFKETKTLVK</sequence>
<gene>
    <name evidence="1" type="ORF">TQ35_0004950</name>
</gene>